<dbReference type="InterPro" id="IPR050509">
    <property type="entry name" value="CoA-transferase_III"/>
</dbReference>
<dbReference type="InterPro" id="IPR003673">
    <property type="entry name" value="CoA-Trfase_fam_III"/>
</dbReference>
<proteinExistence type="predicted"/>
<name>A0AAD1MV53_9MYCO</name>
<dbReference type="Pfam" id="PF02515">
    <property type="entry name" value="CoA_transf_3"/>
    <property type="match status" value="1"/>
</dbReference>
<accession>A0AAD1MV53</accession>
<protein>
    <submittedName>
        <fullName evidence="1">CoA transferase</fullName>
    </submittedName>
</protein>
<dbReference type="Proteomes" id="UP000466607">
    <property type="component" value="Chromosome"/>
</dbReference>
<sequence length="385" mass="39292">MLGQLRTRVCVCSRDNGAVSVFAIPAAVLAHAGRLAAALPVDVDIPELLTGRAALLGLPQPGQVSAGGASRLLRARDAWCALTLSRPDDVAAVPALLEGDDVGTDPWPAIADWLTNRDADTAVARARLLGMPAAVLAETSPAQPDGTPLGPPAAPRTWADLLVVELASMWAGPLCGRMLAGAGATVVKVESPTRPDGTRGGSPEFFDWVNSGKHCVTLDFDNPGELRALLAAADVVIEGSRPAALARRGLGPDTIPARDGRVWVRITGYGTTGERAEWVAFGDDAAVAGGLVGGTGDAPHFLGDAIADPLTGLTAAHAVFEALRRGGGELLAVSMAGVAASYAALPDEGTVDVTPHRPAPRAPASGLGADNAAVRRLLESRSAPC</sequence>
<evidence type="ECO:0000313" key="2">
    <source>
        <dbReference type="Proteomes" id="UP000466607"/>
    </source>
</evidence>
<keyword evidence="2" id="KW-1185">Reference proteome</keyword>
<reference evidence="1 2" key="1">
    <citation type="journal article" date="2019" name="Emerg. Microbes Infect.">
        <title>Comprehensive subspecies identification of 175 nontuberculous mycobacteria species based on 7547 genomic profiles.</title>
        <authorList>
            <person name="Matsumoto Y."/>
            <person name="Kinjo T."/>
            <person name="Motooka D."/>
            <person name="Nabeya D."/>
            <person name="Jung N."/>
            <person name="Uechi K."/>
            <person name="Horii T."/>
            <person name="Iida T."/>
            <person name="Fujita J."/>
            <person name="Nakamura S."/>
        </authorList>
    </citation>
    <scope>NUCLEOTIDE SEQUENCE [LARGE SCALE GENOMIC DNA]</scope>
    <source>
        <strain evidence="1 2">JCM 17423</strain>
    </source>
</reference>
<dbReference type="Gene3D" id="3.40.50.10540">
    <property type="entry name" value="Crotonobetainyl-coa:carnitine coa-transferase, domain 1"/>
    <property type="match status" value="1"/>
</dbReference>
<dbReference type="EMBL" id="AP022586">
    <property type="protein sequence ID" value="BBY18390.1"/>
    <property type="molecule type" value="Genomic_DNA"/>
</dbReference>
<dbReference type="SUPFAM" id="SSF89796">
    <property type="entry name" value="CoA-transferase family III (CaiB/BaiF)"/>
    <property type="match status" value="1"/>
</dbReference>
<dbReference type="PANTHER" id="PTHR48228:SF5">
    <property type="entry name" value="ALPHA-METHYLACYL-COA RACEMASE"/>
    <property type="match status" value="1"/>
</dbReference>
<dbReference type="GO" id="GO:0016740">
    <property type="term" value="F:transferase activity"/>
    <property type="evidence" value="ECO:0007669"/>
    <property type="project" value="UniProtKB-KW"/>
</dbReference>
<dbReference type="PANTHER" id="PTHR48228">
    <property type="entry name" value="SUCCINYL-COA--D-CITRAMALATE COA-TRANSFERASE"/>
    <property type="match status" value="1"/>
</dbReference>
<organism evidence="1 2">
    <name type="scientific">Mycolicibacterium litorale</name>
    <dbReference type="NCBI Taxonomy" id="758802"/>
    <lineage>
        <taxon>Bacteria</taxon>
        <taxon>Bacillati</taxon>
        <taxon>Actinomycetota</taxon>
        <taxon>Actinomycetes</taxon>
        <taxon>Mycobacteriales</taxon>
        <taxon>Mycobacteriaceae</taxon>
        <taxon>Mycolicibacterium</taxon>
    </lineage>
</organism>
<gene>
    <name evidence="1" type="ORF">MLIT_39820</name>
</gene>
<evidence type="ECO:0000313" key="1">
    <source>
        <dbReference type="EMBL" id="BBY18390.1"/>
    </source>
</evidence>
<dbReference type="InterPro" id="IPR023606">
    <property type="entry name" value="CoA-Trfase_III_dom_1_sf"/>
</dbReference>
<keyword evidence="1" id="KW-0808">Transferase</keyword>
<dbReference type="AlphaFoldDB" id="A0AAD1MV53"/>